<dbReference type="InterPro" id="IPR050662">
    <property type="entry name" value="Sec-metab_biosynth-thioest"/>
</dbReference>
<keyword evidence="3" id="KW-1185">Reference proteome</keyword>
<evidence type="ECO:0000313" key="2">
    <source>
        <dbReference type="EMBL" id="GAA6270119.1"/>
    </source>
</evidence>
<dbReference type="InterPro" id="IPR036866">
    <property type="entry name" value="RibonucZ/Hydroxyglut_hydro"/>
</dbReference>
<organism evidence="2 3">
    <name type="scientific">Enterocloster alcoholdehydrogenati</name>
    <dbReference type="NCBI Taxonomy" id="2547410"/>
    <lineage>
        <taxon>Bacteria</taxon>
        <taxon>Bacillati</taxon>
        <taxon>Bacillota</taxon>
        <taxon>Clostridia</taxon>
        <taxon>Lachnospirales</taxon>
        <taxon>Lachnospiraceae</taxon>
        <taxon>Enterocloster</taxon>
    </lineage>
</organism>
<dbReference type="Pfam" id="PF00753">
    <property type="entry name" value="Lactamase_B"/>
    <property type="match status" value="1"/>
</dbReference>
<accession>A0ABQ0B1G5</accession>
<evidence type="ECO:0000259" key="1">
    <source>
        <dbReference type="SMART" id="SM00849"/>
    </source>
</evidence>
<dbReference type="InterPro" id="IPR001279">
    <property type="entry name" value="Metallo-B-lactamas"/>
</dbReference>
<gene>
    <name evidence="2" type="ORF">F130042H8_31790</name>
</gene>
<proteinExistence type="predicted"/>
<dbReference type="EMBL" id="BAABXL010000001">
    <property type="protein sequence ID" value="GAA6270119.1"/>
    <property type="molecule type" value="Genomic_DNA"/>
</dbReference>
<dbReference type="SUPFAM" id="SSF56281">
    <property type="entry name" value="Metallo-hydrolase/oxidoreductase"/>
    <property type="match status" value="1"/>
</dbReference>
<evidence type="ECO:0000313" key="3">
    <source>
        <dbReference type="Proteomes" id="UP001600894"/>
    </source>
</evidence>
<dbReference type="SMART" id="SM00849">
    <property type="entry name" value="Lactamase_B"/>
    <property type="match status" value="1"/>
</dbReference>
<dbReference type="Gene3D" id="3.60.15.10">
    <property type="entry name" value="Ribonuclease Z/Hydroxyacylglutathione hydrolase-like"/>
    <property type="match status" value="1"/>
</dbReference>
<comment type="caution">
    <text evidence="2">The sequence shown here is derived from an EMBL/GenBank/DDBJ whole genome shotgun (WGS) entry which is preliminary data.</text>
</comment>
<feature type="domain" description="Metallo-beta-lactamase" evidence="1">
    <location>
        <begin position="22"/>
        <end position="246"/>
    </location>
</feature>
<dbReference type="PANTHER" id="PTHR23131:SF4">
    <property type="entry name" value="METALLO-BETA-LACTAMASE SUPERFAMILY POTEIN"/>
    <property type="match status" value="1"/>
</dbReference>
<dbReference type="Proteomes" id="UP001600894">
    <property type="component" value="Unassembled WGS sequence"/>
</dbReference>
<name>A0ABQ0B1G5_9FIRM</name>
<dbReference type="RefSeq" id="WP_178302618.1">
    <property type="nucleotide sequence ID" value="NZ_BAABXL010000001.1"/>
</dbReference>
<dbReference type="PANTHER" id="PTHR23131">
    <property type="entry name" value="ENDORIBONUCLEASE LACTB2"/>
    <property type="match status" value="1"/>
</dbReference>
<reference evidence="2 3" key="1">
    <citation type="submission" date="2024-04" db="EMBL/GenBank/DDBJ databases">
        <title>Defined microbial consortia suppress multidrug-resistant proinflammatory Enterobacteriaceae via ecological control.</title>
        <authorList>
            <person name="Furuichi M."/>
            <person name="Kawaguchi T."/>
            <person name="Pust M."/>
            <person name="Yasuma K."/>
            <person name="Plichta D."/>
            <person name="Hasegawa N."/>
            <person name="Ohya T."/>
            <person name="Bhattarai S."/>
            <person name="Sasajima S."/>
            <person name="Aoto Y."/>
            <person name="Tuganbaev T."/>
            <person name="Yaginuma M."/>
            <person name="Ueda M."/>
            <person name="Okahashi N."/>
            <person name="Amafuji K."/>
            <person name="Kiridooshi Y."/>
            <person name="Sugita K."/>
            <person name="Strazar M."/>
            <person name="Skelly A."/>
            <person name="Suda W."/>
            <person name="Hattori M."/>
            <person name="Nakamoto N."/>
            <person name="Caballero S."/>
            <person name="Norman J."/>
            <person name="Olle B."/>
            <person name="Tanoue T."/>
            <person name="Arita M."/>
            <person name="Bucci V."/>
            <person name="Atarashi K."/>
            <person name="Xavier R."/>
            <person name="Honda K."/>
        </authorList>
    </citation>
    <scope>NUCLEOTIDE SEQUENCE [LARGE SCALE GENOMIC DNA]</scope>
    <source>
        <strain evidence="3">f13</strain>
    </source>
</reference>
<sequence length="340" mass="39118">MIERAPGIFEVKLYGTGGGVEEIRIFLIPGKPGERSLMVDTGFARTQCMDMLKEALAKLKIEVTDLDIFLTHKHTDHCGLASEFAAQGARLFMNPQEDRHGYDCLHMDKSGGYLRSQIRVLRAVGVTQELTPGIWEMFMEVNRRVAGDRGWYFEVRDFPYEPAAPGQIFSYGDYTFEAVLLKGHTYGQMGLYDREKRIVFSADQVIDGIVPIVATSYPDEHLLKGYFASLEYFKKEFHDCRIFPSHREELVRMRTTVERIVFSYMDKAGLIQSLLKHGRRPMTVRELACLAYGMNEVPKDEEDFIKLKMVMTKTFSCLEYLYDSDLAVRTSKNGILYWEE</sequence>
<protein>
    <submittedName>
        <fullName evidence="2">MBL fold metallo-hydrolase</fullName>
    </submittedName>
</protein>